<evidence type="ECO:0000256" key="1">
    <source>
        <dbReference type="SAM" id="MobiDB-lite"/>
    </source>
</evidence>
<dbReference type="AlphaFoldDB" id="A0A655IVW4"/>
<dbReference type="EMBL" id="CHKL01000180">
    <property type="protein sequence ID" value="COW21941.1"/>
    <property type="molecule type" value="Genomic_DNA"/>
</dbReference>
<evidence type="ECO:0000313" key="3">
    <source>
        <dbReference type="Proteomes" id="UP000048600"/>
    </source>
</evidence>
<protein>
    <submittedName>
        <fullName evidence="2">Uncharacterized protein</fullName>
    </submittedName>
</protein>
<accession>A0A655IVW4</accession>
<dbReference type="Proteomes" id="UP000048600">
    <property type="component" value="Unassembled WGS sequence"/>
</dbReference>
<reference evidence="2 3" key="1">
    <citation type="submission" date="2015-03" db="EMBL/GenBank/DDBJ databases">
        <authorList>
            <consortium name="Pathogen Informatics"/>
        </authorList>
    </citation>
    <scope>NUCLEOTIDE SEQUENCE [LARGE SCALE GENOMIC DNA]</scope>
    <source>
        <strain evidence="2 3">P00601463</strain>
    </source>
</reference>
<organism evidence="2 3">
    <name type="scientific">Mycobacterium tuberculosis</name>
    <dbReference type="NCBI Taxonomy" id="1773"/>
    <lineage>
        <taxon>Bacteria</taxon>
        <taxon>Bacillati</taxon>
        <taxon>Actinomycetota</taxon>
        <taxon>Actinomycetes</taxon>
        <taxon>Mycobacteriales</taxon>
        <taxon>Mycobacteriaceae</taxon>
        <taxon>Mycobacterium</taxon>
        <taxon>Mycobacterium tuberculosis complex</taxon>
    </lineage>
</organism>
<evidence type="ECO:0000313" key="2">
    <source>
        <dbReference type="EMBL" id="COW21941.1"/>
    </source>
</evidence>
<sequence length="74" mass="8168">MLLPWKNGASSRRRRRWSSPSSANTEPEPNIRLRLGWMLPSSSGLLVKTCLASCGSATTTTRPYIRILAVKALP</sequence>
<name>A0A655IVW4_MYCTX</name>
<gene>
    <name evidence="2" type="ORF">ERS007741_01855</name>
</gene>
<feature type="region of interest" description="Disordered" evidence="1">
    <location>
        <begin position="1"/>
        <end position="28"/>
    </location>
</feature>
<proteinExistence type="predicted"/>